<dbReference type="AlphaFoldDB" id="A0A7C9HS88"/>
<reference evidence="1 2" key="1">
    <citation type="submission" date="2019-12" db="EMBL/GenBank/DDBJ databases">
        <authorList>
            <person name="Xu J."/>
        </authorList>
    </citation>
    <scope>NUCLEOTIDE SEQUENCE [LARGE SCALE GENOMIC DNA]</scope>
    <source>
        <strain evidence="1 2">HX-5-24</strain>
    </source>
</reference>
<keyword evidence="2" id="KW-1185">Reference proteome</keyword>
<accession>A0A7C9HS88</accession>
<proteinExistence type="predicted"/>
<evidence type="ECO:0000313" key="2">
    <source>
        <dbReference type="Proteomes" id="UP000479692"/>
    </source>
</evidence>
<dbReference type="RefSeq" id="WP_156641361.1">
    <property type="nucleotide sequence ID" value="NZ_WOXT01000002.1"/>
</dbReference>
<protein>
    <submittedName>
        <fullName evidence="1">Uncharacterized protein</fullName>
    </submittedName>
</protein>
<dbReference type="EMBL" id="WOXT01000002">
    <property type="protein sequence ID" value="MUV14031.1"/>
    <property type="molecule type" value="Genomic_DNA"/>
</dbReference>
<sequence>MGDPVKILEARESVGFDAIFDRYYANSGLNPESVHVFLKYMATEMYLPMDKLRPTDRFDVELSQRTSEWDSGFGLVLDEVMRSAREAGVEITGKIESIDDYIRWMCAIEAASGKPLR</sequence>
<evidence type="ECO:0000313" key="1">
    <source>
        <dbReference type="EMBL" id="MUV14031.1"/>
    </source>
</evidence>
<gene>
    <name evidence="1" type="ORF">GN331_07390</name>
</gene>
<comment type="caution">
    <text evidence="1">The sequence shown here is derived from an EMBL/GenBank/DDBJ whole genome shotgun (WGS) entry which is preliminary data.</text>
</comment>
<organism evidence="1 2">
    <name type="scientific">Noviluteimonas gilva</name>
    <dbReference type="NCBI Taxonomy" id="2682097"/>
    <lineage>
        <taxon>Bacteria</taxon>
        <taxon>Pseudomonadati</taxon>
        <taxon>Pseudomonadota</taxon>
        <taxon>Gammaproteobacteria</taxon>
        <taxon>Lysobacterales</taxon>
        <taxon>Lysobacteraceae</taxon>
        <taxon>Noviluteimonas</taxon>
    </lineage>
</organism>
<dbReference type="Proteomes" id="UP000479692">
    <property type="component" value="Unassembled WGS sequence"/>
</dbReference>
<name>A0A7C9HS88_9GAMM</name>